<name>S9P1L7_CYSF2</name>
<dbReference type="SUPFAM" id="SSF46785">
    <property type="entry name" value="Winged helix' DNA-binding domain"/>
    <property type="match status" value="1"/>
</dbReference>
<feature type="domain" description="HTH marR-type" evidence="1">
    <location>
        <begin position="1"/>
        <end position="103"/>
    </location>
</feature>
<comment type="caution">
    <text evidence="2">The sequence shown here is derived from an EMBL/GenBank/DDBJ whole genome shotgun (WGS) entry which is preliminary data.</text>
</comment>
<dbReference type="AlphaFoldDB" id="S9P1L7"/>
<dbReference type="Pfam" id="PF12802">
    <property type="entry name" value="MarR_2"/>
    <property type="match status" value="1"/>
</dbReference>
<dbReference type="Proteomes" id="UP000011682">
    <property type="component" value="Unassembled WGS sequence"/>
</dbReference>
<dbReference type="PANTHER" id="PTHR33164">
    <property type="entry name" value="TRANSCRIPTIONAL REGULATOR, MARR FAMILY"/>
    <property type="match status" value="1"/>
</dbReference>
<gene>
    <name evidence="2" type="ORF">D187_006770</name>
</gene>
<dbReference type="PRINTS" id="PR00598">
    <property type="entry name" value="HTHMARR"/>
</dbReference>
<evidence type="ECO:0000313" key="2">
    <source>
        <dbReference type="EMBL" id="EPX57016.1"/>
    </source>
</evidence>
<dbReference type="eggNOG" id="COG1846">
    <property type="taxonomic scope" value="Bacteria"/>
</dbReference>
<dbReference type="PROSITE" id="PS50995">
    <property type="entry name" value="HTH_MARR_2"/>
    <property type="match status" value="1"/>
</dbReference>
<dbReference type="GO" id="GO:0003700">
    <property type="term" value="F:DNA-binding transcription factor activity"/>
    <property type="evidence" value="ECO:0007669"/>
    <property type="project" value="InterPro"/>
</dbReference>
<dbReference type="Gene3D" id="1.10.10.10">
    <property type="entry name" value="Winged helix-like DNA-binding domain superfamily/Winged helix DNA-binding domain"/>
    <property type="match status" value="1"/>
</dbReference>
<protein>
    <submittedName>
        <fullName evidence="2">Transcriptional regulator, MarR family</fullName>
    </submittedName>
</protein>
<dbReference type="InterPro" id="IPR036388">
    <property type="entry name" value="WH-like_DNA-bd_sf"/>
</dbReference>
<evidence type="ECO:0000313" key="3">
    <source>
        <dbReference type="Proteomes" id="UP000011682"/>
    </source>
</evidence>
<dbReference type="RefSeq" id="WP_002627427.1">
    <property type="nucleotide sequence ID" value="NZ_ANAH02000064.1"/>
</dbReference>
<dbReference type="GO" id="GO:0006950">
    <property type="term" value="P:response to stress"/>
    <property type="evidence" value="ECO:0007669"/>
    <property type="project" value="TreeGrafter"/>
</dbReference>
<reference evidence="2" key="1">
    <citation type="submission" date="2013-05" db="EMBL/GenBank/DDBJ databases">
        <title>Genome assembly of Cystobacter fuscus DSM 2262.</title>
        <authorList>
            <person name="Sharma G."/>
            <person name="Khatri I."/>
            <person name="Kaur C."/>
            <person name="Mayilraj S."/>
            <person name="Subramanian S."/>
        </authorList>
    </citation>
    <scope>NUCLEOTIDE SEQUENCE [LARGE SCALE GENOMIC DNA]</scope>
    <source>
        <strain evidence="2">DSM 2262</strain>
    </source>
</reference>
<dbReference type="SMART" id="SM00347">
    <property type="entry name" value="HTH_MARR"/>
    <property type="match status" value="1"/>
</dbReference>
<evidence type="ECO:0000259" key="1">
    <source>
        <dbReference type="PROSITE" id="PS50995"/>
    </source>
</evidence>
<sequence length="119" mass="13390">MHQLVALKVIALRGVHTQAQLAERLLIDAPAVSRLVDRLQEDGLVTREAGADRRCVRLQVTNACWPEVEVLEDEVRRVDEEVAKHLTAEEMSELKRLLDKVHVALSPPNTVVNEKQLAE</sequence>
<organism evidence="2 3">
    <name type="scientific">Cystobacter fuscus (strain ATCC 25194 / DSM 2262 / NBRC 100088 / M29)</name>
    <dbReference type="NCBI Taxonomy" id="1242864"/>
    <lineage>
        <taxon>Bacteria</taxon>
        <taxon>Pseudomonadati</taxon>
        <taxon>Myxococcota</taxon>
        <taxon>Myxococcia</taxon>
        <taxon>Myxococcales</taxon>
        <taxon>Cystobacterineae</taxon>
        <taxon>Archangiaceae</taxon>
        <taxon>Cystobacter</taxon>
    </lineage>
</organism>
<keyword evidence="3" id="KW-1185">Reference proteome</keyword>
<dbReference type="EMBL" id="ANAH02000064">
    <property type="protein sequence ID" value="EPX57016.1"/>
    <property type="molecule type" value="Genomic_DNA"/>
</dbReference>
<dbReference type="InterPro" id="IPR000835">
    <property type="entry name" value="HTH_MarR-typ"/>
</dbReference>
<dbReference type="PANTHER" id="PTHR33164:SF43">
    <property type="entry name" value="HTH-TYPE TRANSCRIPTIONAL REPRESSOR YETL"/>
    <property type="match status" value="1"/>
</dbReference>
<accession>S9P1L7</accession>
<proteinExistence type="predicted"/>
<dbReference type="InterPro" id="IPR036390">
    <property type="entry name" value="WH_DNA-bd_sf"/>
</dbReference>
<dbReference type="InterPro" id="IPR039422">
    <property type="entry name" value="MarR/SlyA-like"/>
</dbReference>